<comment type="caution">
    <text evidence="1">The sequence shown here is derived from an EMBL/GenBank/DDBJ whole genome shotgun (WGS) entry which is preliminary data.</text>
</comment>
<evidence type="ECO:0000313" key="2">
    <source>
        <dbReference type="Proteomes" id="UP000029453"/>
    </source>
</evidence>
<dbReference type="Proteomes" id="UP000029453">
    <property type="component" value="Unassembled WGS sequence"/>
</dbReference>
<dbReference type="AlphaFoldDB" id="M9M0G2"/>
<protein>
    <submittedName>
        <fullName evidence="1">Integrase</fullName>
    </submittedName>
</protein>
<name>M9M0G2_PAEPP</name>
<proteinExistence type="predicted"/>
<dbReference type="EMBL" id="BALG01000080">
    <property type="protein sequence ID" value="GAC42249.1"/>
    <property type="molecule type" value="Genomic_DNA"/>
</dbReference>
<gene>
    <name evidence="1" type="ORF">PPOP_1606</name>
</gene>
<accession>M9M0G2</accession>
<organism evidence="1 2">
    <name type="scientific">Paenibacillus popilliae ATCC 14706</name>
    <dbReference type="NCBI Taxonomy" id="1212764"/>
    <lineage>
        <taxon>Bacteria</taxon>
        <taxon>Bacillati</taxon>
        <taxon>Bacillota</taxon>
        <taxon>Bacilli</taxon>
        <taxon>Bacillales</taxon>
        <taxon>Paenibacillaceae</taxon>
        <taxon>Paenibacillus</taxon>
    </lineage>
</organism>
<evidence type="ECO:0000313" key="1">
    <source>
        <dbReference type="EMBL" id="GAC42249.1"/>
    </source>
</evidence>
<reference evidence="1 2" key="1">
    <citation type="submission" date="2012-10" db="EMBL/GenBank/DDBJ databases">
        <title>Draft Genome Sequence of Paenibacillus popilliae ATCC 14706T.</title>
        <authorList>
            <person name="Iiyama K."/>
            <person name="Mori K."/>
            <person name="Mon H."/>
            <person name="Chieda Y."/>
            <person name="Lee J.M."/>
            <person name="Kusakabe T."/>
            <person name="Tashiro K."/>
            <person name="Asano S."/>
            <person name="Yasunaga-Aoki C."/>
            <person name="Shimizu S."/>
        </authorList>
    </citation>
    <scope>NUCLEOTIDE SEQUENCE [LARGE SCALE GENOMIC DNA]</scope>
    <source>
        <strain evidence="1 2">ATCC 14706</strain>
    </source>
</reference>
<keyword evidence="2" id="KW-1185">Reference proteome</keyword>
<sequence length="62" mass="6748">MGSLFRVCGLTLCGMPTPTTIEDKVKVMPASGDMPDDICVESLNNAQLQKMIEQGIRLSSYL</sequence>